<feature type="domain" description="Flagellin N-terminal" evidence="5">
    <location>
        <begin position="13"/>
        <end position="141"/>
    </location>
</feature>
<evidence type="ECO:0000256" key="1">
    <source>
        <dbReference type="ARBA" id="ARBA00004365"/>
    </source>
</evidence>
<dbReference type="EMBL" id="CADIKM010000002">
    <property type="protein sequence ID" value="CAB3778536.1"/>
    <property type="molecule type" value="Genomic_DNA"/>
</dbReference>
<accession>A0A6S7B586</accession>
<dbReference type="InterPro" id="IPR001029">
    <property type="entry name" value="Flagellin_N"/>
</dbReference>
<evidence type="ECO:0000256" key="3">
    <source>
        <dbReference type="ARBA" id="ARBA00005709"/>
    </source>
</evidence>
<sequence>MRIATSTIDAIGVNGMNTQQNQLVTLLTEISSNRTVNVPGDNGVAAAQSVGVQTAVQMSTQYASNLSSATTSLGLEDTTLGSISSTMRNIQTVITNASNGSLTDQDRASYAAELQSDRSQLLALANTTDATGNYIFGGFQTTNPPFVNNANGIGATYVGDQGQINSQVSAQLQLATNDPGSNIFMTATPGASLPIPSAANNNTGSGTIGVVSTTQAGAPGNADSYTVSFQVTNGNTTYTVQDTTPSGTPPTLQPPTSPQTYTAGSAIALGSGQTITINGAPADGDSFNVAPPTAAQSNIFTTLDNLIATLQTPQQSASGQTNITNQLATYSTQVANTATTVLTVNASVGARETQVNTLTTQGTSTNLSYSTQLSNLVGLTTDQLAGVYSQMSTLQTQLSATQKAYTAVQGLSLFSTITV</sequence>
<evidence type="ECO:0000256" key="4">
    <source>
        <dbReference type="ARBA" id="ARBA00023143"/>
    </source>
</evidence>
<dbReference type="PANTHER" id="PTHR42792">
    <property type="entry name" value="FLAGELLIN"/>
    <property type="match status" value="1"/>
</dbReference>
<evidence type="ECO:0000256" key="2">
    <source>
        <dbReference type="ARBA" id="ARBA00004613"/>
    </source>
</evidence>
<evidence type="ECO:0000313" key="6">
    <source>
        <dbReference type="EMBL" id="CAB3778536.1"/>
    </source>
</evidence>
<keyword evidence="7" id="KW-1185">Reference proteome</keyword>
<protein>
    <recommendedName>
        <fullName evidence="5">Flagellin N-terminal domain-containing protein</fullName>
    </recommendedName>
</protein>
<proteinExistence type="inferred from homology"/>
<comment type="subcellular location">
    <subcellularLocation>
        <location evidence="1">Bacterial flagellum</location>
    </subcellularLocation>
    <subcellularLocation>
        <location evidence="2">Secreted</location>
    </subcellularLocation>
</comment>
<dbReference type="GO" id="GO:0005198">
    <property type="term" value="F:structural molecule activity"/>
    <property type="evidence" value="ECO:0007669"/>
    <property type="project" value="InterPro"/>
</dbReference>
<dbReference type="NCBIfam" id="TIGR02550">
    <property type="entry name" value="flagell_flgL"/>
    <property type="match status" value="1"/>
</dbReference>
<reference evidence="6 7" key="1">
    <citation type="submission" date="2020-04" db="EMBL/GenBank/DDBJ databases">
        <authorList>
            <person name="De Canck E."/>
        </authorList>
    </citation>
    <scope>NUCLEOTIDE SEQUENCE [LARGE SCALE GENOMIC DNA]</scope>
    <source>
        <strain evidence="6 7">LMG 28138</strain>
    </source>
</reference>
<dbReference type="AlphaFoldDB" id="A0A6S7B586"/>
<keyword evidence="4" id="KW-0975">Bacterial flagellum</keyword>
<dbReference type="RefSeq" id="WP_175103067.1">
    <property type="nucleotide sequence ID" value="NZ_CADIKM010000002.1"/>
</dbReference>
<organism evidence="6 7">
    <name type="scientific">Pararobbsia alpina</name>
    <dbReference type="NCBI Taxonomy" id="621374"/>
    <lineage>
        <taxon>Bacteria</taxon>
        <taxon>Pseudomonadati</taxon>
        <taxon>Pseudomonadota</taxon>
        <taxon>Betaproteobacteria</taxon>
        <taxon>Burkholderiales</taxon>
        <taxon>Burkholderiaceae</taxon>
        <taxon>Pararobbsia</taxon>
    </lineage>
</organism>
<dbReference type="GO" id="GO:0005576">
    <property type="term" value="C:extracellular region"/>
    <property type="evidence" value="ECO:0007669"/>
    <property type="project" value="UniProtKB-SubCell"/>
</dbReference>
<evidence type="ECO:0000313" key="7">
    <source>
        <dbReference type="Proteomes" id="UP000494115"/>
    </source>
</evidence>
<dbReference type="GO" id="GO:0009424">
    <property type="term" value="C:bacterial-type flagellum hook"/>
    <property type="evidence" value="ECO:0007669"/>
    <property type="project" value="InterPro"/>
</dbReference>
<dbReference type="SUPFAM" id="SSF64518">
    <property type="entry name" value="Phase 1 flagellin"/>
    <property type="match status" value="1"/>
</dbReference>
<comment type="similarity">
    <text evidence="3">Belongs to the bacterial flagellin family.</text>
</comment>
<dbReference type="Proteomes" id="UP000494115">
    <property type="component" value="Unassembled WGS sequence"/>
</dbReference>
<name>A0A6S7B586_9BURK</name>
<dbReference type="Pfam" id="PF00669">
    <property type="entry name" value="Flagellin_N"/>
    <property type="match status" value="1"/>
</dbReference>
<dbReference type="InterPro" id="IPR001492">
    <property type="entry name" value="Flagellin"/>
</dbReference>
<dbReference type="Gene3D" id="1.20.1330.10">
    <property type="entry name" value="f41 fragment of flagellin, N-terminal domain"/>
    <property type="match status" value="1"/>
</dbReference>
<gene>
    <name evidence="6" type="ORF">LMG28138_00504</name>
</gene>
<dbReference type="GO" id="GO:0071973">
    <property type="term" value="P:bacterial-type flagellum-dependent cell motility"/>
    <property type="evidence" value="ECO:0007669"/>
    <property type="project" value="InterPro"/>
</dbReference>
<dbReference type="PANTHER" id="PTHR42792:SF1">
    <property type="entry name" value="FLAGELLAR HOOK-ASSOCIATED PROTEIN 3"/>
    <property type="match status" value="1"/>
</dbReference>
<evidence type="ECO:0000259" key="5">
    <source>
        <dbReference type="Pfam" id="PF00669"/>
    </source>
</evidence>
<dbReference type="InterPro" id="IPR013384">
    <property type="entry name" value="Flagell_FlgL"/>
</dbReference>